<keyword evidence="10 13" id="KW-1015">Disulfide bond</keyword>
<evidence type="ECO:0000259" key="19">
    <source>
        <dbReference type="PROSITE" id="PS50268"/>
    </source>
</evidence>
<feature type="domain" description="EGF-like" evidence="18">
    <location>
        <begin position="3686"/>
        <end position="3728"/>
    </location>
</feature>
<feature type="disulfide bond" evidence="13">
    <location>
        <begin position="3760"/>
        <end position="3769"/>
    </location>
</feature>
<protein>
    <submittedName>
        <fullName evidence="20">Uncharacterized protein</fullName>
    </submittedName>
</protein>
<comment type="caution">
    <text evidence="13">Lacks conserved residue(s) required for the propagation of feature annotation.</text>
</comment>
<name>A0AAN5CGT5_9BILA</name>
<dbReference type="Pfam" id="PF02210">
    <property type="entry name" value="Laminin_G_2"/>
    <property type="match status" value="1"/>
</dbReference>
<evidence type="ECO:0000256" key="15">
    <source>
        <dbReference type="SAM" id="MobiDB-lite"/>
    </source>
</evidence>
<keyword evidence="7" id="KW-0130">Cell adhesion</keyword>
<feature type="region of interest" description="Disordered" evidence="15">
    <location>
        <begin position="4039"/>
        <end position="4206"/>
    </location>
</feature>
<feature type="domain" description="Cadherin" evidence="19">
    <location>
        <begin position="1205"/>
        <end position="1315"/>
    </location>
</feature>
<comment type="caution">
    <text evidence="20">The sequence shown here is derived from an EMBL/GenBank/DDBJ whole genome shotgun (WGS) entry which is preliminary data.</text>
</comment>
<feature type="domain" description="Cadherin" evidence="19">
    <location>
        <begin position="2454"/>
        <end position="2549"/>
    </location>
</feature>
<feature type="domain" description="Cadherin" evidence="19">
    <location>
        <begin position="2656"/>
        <end position="2753"/>
    </location>
</feature>
<evidence type="ECO:0000256" key="7">
    <source>
        <dbReference type="ARBA" id="ARBA00022889"/>
    </source>
</evidence>
<feature type="domain" description="Cadherin" evidence="19">
    <location>
        <begin position="233"/>
        <end position="352"/>
    </location>
</feature>
<feature type="domain" description="Cadherin" evidence="19">
    <location>
        <begin position="2144"/>
        <end position="2244"/>
    </location>
</feature>
<feature type="domain" description="Cadherin" evidence="19">
    <location>
        <begin position="568"/>
        <end position="680"/>
    </location>
</feature>
<dbReference type="FunFam" id="2.60.40.60:FF:000037">
    <property type="entry name" value="FAT atypical cadherin 1"/>
    <property type="match status" value="1"/>
</dbReference>
<gene>
    <name evidence="20" type="ORF">PMAYCL1PPCAC_12306</name>
</gene>
<dbReference type="FunFam" id="2.60.40.60:FF:000020">
    <property type="entry name" value="Dachsous cadherin-related 1b"/>
    <property type="match status" value="2"/>
</dbReference>
<dbReference type="FunFam" id="2.60.40.60:FF:000021">
    <property type="entry name" value="FAT atypical cadherin 1"/>
    <property type="match status" value="1"/>
</dbReference>
<feature type="domain" description="Cadherin" evidence="19">
    <location>
        <begin position="2967"/>
        <end position="3084"/>
    </location>
</feature>
<evidence type="ECO:0000256" key="6">
    <source>
        <dbReference type="ARBA" id="ARBA00022837"/>
    </source>
</evidence>
<keyword evidence="4" id="KW-0732">Signal</keyword>
<evidence type="ECO:0000259" key="17">
    <source>
        <dbReference type="PROSITE" id="PS50025"/>
    </source>
</evidence>
<feature type="domain" description="Cadherin" evidence="19">
    <location>
        <begin position="3095"/>
        <end position="3187"/>
    </location>
</feature>
<feature type="non-terminal residue" evidence="20">
    <location>
        <position position="1"/>
    </location>
</feature>
<dbReference type="GO" id="GO:0016477">
    <property type="term" value="P:cell migration"/>
    <property type="evidence" value="ECO:0007669"/>
    <property type="project" value="TreeGrafter"/>
</dbReference>
<dbReference type="InterPro" id="IPR002126">
    <property type="entry name" value="Cadherin-like_dom"/>
</dbReference>
<feature type="region of interest" description="Disordered" evidence="15">
    <location>
        <begin position="3988"/>
        <end position="4009"/>
    </location>
</feature>
<feature type="domain" description="Cadherin" evidence="19">
    <location>
        <begin position="2863"/>
        <end position="2966"/>
    </location>
</feature>
<organism evidence="20 21">
    <name type="scientific">Pristionchus mayeri</name>
    <dbReference type="NCBI Taxonomy" id="1317129"/>
    <lineage>
        <taxon>Eukaryota</taxon>
        <taxon>Metazoa</taxon>
        <taxon>Ecdysozoa</taxon>
        <taxon>Nematoda</taxon>
        <taxon>Chromadorea</taxon>
        <taxon>Rhabditida</taxon>
        <taxon>Rhabditina</taxon>
        <taxon>Diplogasteromorpha</taxon>
        <taxon>Diplogasteroidea</taxon>
        <taxon>Neodiplogasteridae</taxon>
        <taxon>Pristionchus</taxon>
    </lineage>
</organism>
<feature type="domain" description="Cadherin" evidence="19">
    <location>
        <begin position="999"/>
        <end position="1102"/>
    </location>
</feature>
<dbReference type="GO" id="GO:0007156">
    <property type="term" value="P:homophilic cell adhesion via plasma membrane adhesion molecules"/>
    <property type="evidence" value="ECO:0007669"/>
    <property type="project" value="InterPro"/>
</dbReference>
<feature type="domain" description="Cadherin" evidence="19">
    <location>
        <begin position="2348"/>
        <end position="2446"/>
    </location>
</feature>
<dbReference type="CDD" id="cd11304">
    <property type="entry name" value="Cadherin_repeat"/>
    <property type="match status" value="27"/>
</dbReference>
<evidence type="ECO:0000256" key="11">
    <source>
        <dbReference type="ARBA" id="ARBA00023180"/>
    </source>
</evidence>
<dbReference type="PROSITE" id="PS50025">
    <property type="entry name" value="LAM_G_DOMAIN"/>
    <property type="match status" value="1"/>
</dbReference>
<proteinExistence type="predicted"/>
<dbReference type="PROSITE" id="PS00022">
    <property type="entry name" value="EGF_1"/>
    <property type="match status" value="2"/>
</dbReference>
<reference evidence="21" key="1">
    <citation type="submission" date="2022-10" db="EMBL/GenBank/DDBJ databases">
        <title>Genome assembly of Pristionchus species.</title>
        <authorList>
            <person name="Yoshida K."/>
            <person name="Sommer R.J."/>
        </authorList>
    </citation>
    <scope>NUCLEOTIDE SEQUENCE [LARGE SCALE GENOMIC DNA]</scope>
    <source>
        <strain evidence="21">RS5460</strain>
    </source>
</reference>
<feature type="domain" description="Cadherin" evidence="19">
    <location>
        <begin position="1934"/>
        <end position="2034"/>
    </location>
</feature>
<feature type="compositionally biased region" description="Basic and acidic residues" evidence="15">
    <location>
        <begin position="4039"/>
        <end position="4050"/>
    </location>
</feature>
<dbReference type="FunFam" id="2.60.40.60:FF:000002">
    <property type="entry name" value="Protocadherin alpha 2"/>
    <property type="match status" value="1"/>
</dbReference>
<comment type="subcellular location">
    <subcellularLocation>
        <location evidence="1">Membrane</location>
        <topology evidence="1">Single-pass membrane protein</topology>
    </subcellularLocation>
</comment>
<evidence type="ECO:0000256" key="3">
    <source>
        <dbReference type="ARBA" id="ARBA00022692"/>
    </source>
</evidence>
<dbReference type="SMART" id="SM00112">
    <property type="entry name" value="CA"/>
    <property type="match status" value="29"/>
</dbReference>
<dbReference type="PANTHER" id="PTHR24027">
    <property type="entry name" value="CADHERIN-23"/>
    <property type="match status" value="1"/>
</dbReference>
<feature type="domain" description="Cadherin" evidence="19">
    <location>
        <begin position="458"/>
        <end position="567"/>
    </location>
</feature>
<evidence type="ECO:0000256" key="1">
    <source>
        <dbReference type="ARBA" id="ARBA00004167"/>
    </source>
</evidence>
<feature type="domain" description="Cadherin" evidence="19">
    <location>
        <begin position="1540"/>
        <end position="1626"/>
    </location>
</feature>
<feature type="compositionally biased region" description="Polar residues" evidence="15">
    <location>
        <begin position="4169"/>
        <end position="4183"/>
    </location>
</feature>
<dbReference type="InterPro" id="IPR015919">
    <property type="entry name" value="Cadherin-like_sf"/>
</dbReference>
<feature type="domain" description="Cadherin" evidence="19">
    <location>
        <begin position="2245"/>
        <end position="2347"/>
    </location>
</feature>
<evidence type="ECO:0000256" key="12">
    <source>
        <dbReference type="PROSITE-ProRule" id="PRU00043"/>
    </source>
</evidence>
<dbReference type="EMBL" id="BTRK01000003">
    <property type="protein sequence ID" value="GMR42111.1"/>
    <property type="molecule type" value="Genomic_DNA"/>
</dbReference>
<evidence type="ECO:0000256" key="5">
    <source>
        <dbReference type="ARBA" id="ARBA00022737"/>
    </source>
</evidence>
<dbReference type="CDD" id="cd00110">
    <property type="entry name" value="LamG"/>
    <property type="match status" value="1"/>
</dbReference>
<dbReference type="GO" id="GO:0005509">
    <property type="term" value="F:calcium ion binding"/>
    <property type="evidence" value="ECO:0007669"/>
    <property type="project" value="UniProtKB-UniRule"/>
</dbReference>
<feature type="compositionally biased region" description="Pro residues" evidence="15">
    <location>
        <begin position="4195"/>
        <end position="4206"/>
    </location>
</feature>
<dbReference type="InterPro" id="IPR001791">
    <property type="entry name" value="Laminin_G"/>
</dbReference>
<accession>A0AAN5CGT5</accession>
<feature type="region of interest" description="Disordered" evidence="15">
    <location>
        <begin position="3881"/>
        <end position="3970"/>
    </location>
</feature>
<dbReference type="SUPFAM" id="SSF49313">
    <property type="entry name" value="Cadherin-like"/>
    <property type="match status" value="29"/>
</dbReference>
<dbReference type="PANTHER" id="PTHR24027:SF422">
    <property type="entry name" value="CADHERIN DOMAIN-CONTAINING PROTEIN"/>
    <property type="match status" value="1"/>
</dbReference>
<evidence type="ECO:0000256" key="13">
    <source>
        <dbReference type="PROSITE-ProRule" id="PRU00076"/>
    </source>
</evidence>
<dbReference type="InterPro" id="IPR013320">
    <property type="entry name" value="ConA-like_dom_sf"/>
</dbReference>
<keyword evidence="6 12" id="KW-0106">Calcium</keyword>
<dbReference type="Gene3D" id="2.60.120.200">
    <property type="match status" value="1"/>
</dbReference>
<keyword evidence="9 16" id="KW-0472">Membrane</keyword>
<evidence type="ECO:0000313" key="21">
    <source>
        <dbReference type="Proteomes" id="UP001328107"/>
    </source>
</evidence>
<feature type="domain" description="Cadherin" evidence="19">
    <location>
        <begin position="1731"/>
        <end position="1830"/>
    </location>
</feature>
<feature type="domain" description="Cadherin" evidence="19">
    <location>
        <begin position="912"/>
        <end position="997"/>
    </location>
</feature>
<dbReference type="Proteomes" id="UP001328107">
    <property type="component" value="Unassembled WGS sequence"/>
</dbReference>
<feature type="domain" description="Cadherin" evidence="19">
    <location>
        <begin position="1316"/>
        <end position="1412"/>
    </location>
</feature>
<feature type="compositionally biased region" description="Basic and acidic residues" evidence="15">
    <location>
        <begin position="3951"/>
        <end position="3970"/>
    </location>
</feature>
<keyword evidence="2 13" id="KW-0245">EGF-like domain</keyword>
<dbReference type="SMART" id="SM00282">
    <property type="entry name" value="LamG"/>
    <property type="match status" value="1"/>
</dbReference>
<dbReference type="PROSITE" id="PS50026">
    <property type="entry name" value="EGF_3"/>
    <property type="match status" value="3"/>
</dbReference>
<keyword evidence="21" id="KW-1185">Reference proteome</keyword>
<feature type="transmembrane region" description="Helical" evidence="16">
    <location>
        <begin position="3837"/>
        <end position="3858"/>
    </location>
</feature>
<dbReference type="FunFam" id="2.60.40.60:FF:000033">
    <property type="entry name" value="FAT atypical cadherin 1"/>
    <property type="match status" value="2"/>
</dbReference>
<dbReference type="GO" id="GO:0008013">
    <property type="term" value="F:beta-catenin binding"/>
    <property type="evidence" value="ECO:0007669"/>
    <property type="project" value="TreeGrafter"/>
</dbReference>
<evidence type="ECO:0000256" key="14">
    <source>
        <dbReference type="PROSITE-ProRule" id="PRU00122"/>
    </source>
</evidence>
<evidence type="ECO:0000259" key="18">
    <source>
        <dbReference type="PROSITE" id="PS50026"/>
    </source>
</evidence>
<keyword evidence="11" id="KW-0325">Glycoprotein</keyword>
<dbReference type="Pfam" id="PF00028">
    <property type="entry name" value="Cadherin"/>
    <property type="match status" value="15"/>
</dbReference>
<evidence type="ECO:0000256" key="2">
    <source>
        <dbReference type="ARBA" id="ARBA00022536"/>
    </source>
</evidence>
<dbReference type="SUPFAM" id="SSF49899">
    <property type="entry name" value="Concanavalin A-like lectins/glucanases"/>
    <property type="match status" value="1"/>
</dbReference>
<dbReference type="GO" id="GO:0007411">
    <property type="term" value="P:axon guidance"/>
    <property type="evidence" value="ECO:0007669"/>
    <property type="project" value="UniProtKB-ARBA"/>
</dbReference>
<dbReference type="Gene3D" id="2.10.25.10">
    <property type="entry name" value="Laminin"/>
    <property type="match status" value="2"/>
</dbReference>
<evidence type="ECO:0000256" key="9">
    <source>
        <dbReference type="ARBA" id="ARBA00023136"/>
    </source>
</evidence>
<dbReference type="PROSITE" id="PS00232">
    <property type="entry name" value="CADHERIN_1"/>
    <property type="match status" value="9"/>
</dbReference>
<feature type="domain" description="Cadherin" evidence="19">
    <location>
        <begin position="1627"/>
        <end position="1730"/>
    </location>
</feature>
<feature type="domain" description="Cadherin" evidence="19">
    <location>
        <begin position="782"/>
        <end position="892"/>
    </location>
</feature>
<dbReference type="FunFam" id="2.60.40.60:FF:000015">
    <property type="entry name" value="FAT atypical cadherin 1"/>
    <property type="match status" value="2"/>
</dbReference>
<dbReference type="InterPro" id="IPR000742">
    <property type="entry name" value="EGF"/>
</dbReference>
<feature type="domain" description="Cadherin" evidence="19">
    <location>
        <begin position="125"/>
        <end position="229"/>
    </location>
</feature>
<evidence type="ECO:0000256" key="10">
    <source>
        <dbReference type="ARBA" id="ARBA00023157"/>
    </source>
</evidence>
<feature type="disulfide bond" evidence="14">
    <location>
        <begin position="3655"/>
        <end position="3682"/>
    </location>
</feature>
<feature type="domain" description="Cadherin" evidence="19">
    <location>
        <begin position="353"/>
        <end position="457"/>
    </location>
</feature>
<feature type="domain" description="EGF-like" evidence="18">
    <location>
        <begin position="3730"/>
        <end position="3770"/>
    </location>
</feature>
<dbReference type="PRINTS" id="PR00205">
    <property type="entry name" value="CADHERIN"/>
</dbReference>
<sequence>LQITVVDRRRERLSVLVQKRAVDRGEEAREGMQIAGVIRVEEERSEEREKEPKYEVVIVDEHGSGGLFEVRRESASSWTLLTRPHIDIPEKPKVVIRAGSDSSHDRNTTAEINVETMEVHNITFEKSKYELVVREDIAIGRPIGRIEANVERREDRKLLKYRIEKTDEGDLPFSIDEESGRIRVTSWLDYEMKTEYSFNVMVKLTGFGHQSMTSVTVHVEDANDHTPTFPVKLARLPSIPIPKDAKQGFLLVNVSTVDRDSGSNGRVFYRLVSLPSSKGDPPFRIDPDLGNITLGRLSSNESSWMIGVVASDRGVPPRSSQLILAFHKNASKPLKMPDVRVVGDVNENGPILQDEEESFQADEDTEIGEVIGRVPARDDDSSYGGSLRFSTLDHHIDIDDNGTITVARPLSELLPSGKEEILHSFTVTVYDRGNPVKSAERKYAIRIRDVNDHAPVFDKPWYRIEVPENTPVGTVMMSVNAIDEDGGENGRVRYEVAGWKNDVDEDGSIITVDEKSGEITLNRALDREETESHRLTIMAFDGGSPSRISFANLTIVVEDVNDNPPRCAHQVMKVSISEDWPDGALVGCLAVHDEDSGANGRLVYGMEMEKMENGEPFPFRVDRHSGCVFVKSKQPLDYEKRREYNLSIEVSDNGETPLTTICQMDVHLIDVNENRFPPAFEDTVLEASVYENEAIGTLVINLVVSDADGSGNATLEIVGGDGRAAFTVVGGDVRTAQVLDRERKSEYWITVRATDNAPVPLSSHLFIYIRVLDRSDHSPFFKLPFYTADVRENSPPDTVVVKVEAEDADWPPTGKAAQLRYTISSGDPQSFFNIDPSTGYITTGGARKLDRETQKMHELEVRVTTADEKEMNTGVVRVFVRILDENDNAPIFVHASKHEYEVPAGKKGRLCRIVAHDADEGANAELHYTLKTLEPGFTIDGEGFIETSKELKDGQVSTVDVIVRDGGDPSREATRRIVMSAVKMDAVETENNHAPKFAQADTYKFDVSDADQVGTPIGILSATDNDGHRLWWTIVQDESSNYSSYFDVNPRTGYLIVAEPIDRLPQEINKIRLVVRATDGKAGSDAKVRVQLARQPLSRPLFEKANYDITLSEKTPIGTSILSPVVRGYGSRPIEYGIHATESTRAASTVGVDPSSGLVMLIGALDYEAERRFRVVISAKQGSLVGYSMVTVNVEDENDQLPVFLKLEYEVTVASNTSAGTVVTTVNAFDSDEGENGLIVYDIMSGNELGFFSIDRESGEIRTTKEMEHSEHYESILTVRASDRGGETGALTSMTTVRVRTTKGSTPNQVALPSFERSLYHLSVKENTPVGRLLLAVRATSADGHIRYETGKKCSWMEVHPVSGAIRLKRWLTKIRAKSINCTIVARGKGDGEAMTKVVLRIVETNEHSPLFRQQIYRGRVRENATGGIAVQSESGGPLVVSATDKDTGTNALIGYRLLTDDPYFTVDLLSGTIRTRRPLDYERLREWRLHVTAHDMGHPPRYSSLPALVVVEVEDVNDTPPSFSAPSIDVDLVLPSVEGVRLATIHATDVDTVGEVRYYLRGEEGGRGLFRVQSTTGDLLLLTGDRKNFTEKSYKLDVLATDGVHTASQEVRIRVRNASQSDLRFSQSVYVATLEESSSIPFPVPLVTVQASVVSNPREEVWYSLLNTREDFSILSSTGLISFIGQSIDREEKDHVLLLVQARASRSHQSTQCIVRVSVGDVNDSTPRFLSLPYHAAVTRGTKKGAKIVQVHAVDADYGVNGTVTYSSSDLPPILDLNAKSGKITLKNSIEKNEDIMEFTVTATDGGTPPLSTSTVVRVEVVDSMIPRFTKREWRGRVKREMKKGEGVVTVEGKSEAERARLVYTIQEGDEEGLFEMDVDTGVISLRDSSIQRGKGEVDLIVGVMDAVRPAMRDTARVKIQLESPSLSSLSFSNSTFRVSVSEETPSGTPLLSLTLSQGETPLLYSLSGPNSSVFHLDSSSGILSLATPLDFEEQRLFVLKATAERKGEEEIPPAVATVVVEVEDANDETPLFVHSFSSASIPDSAKIGDFVTLLSVVDRDTVSSLPEGARLLYSVIDGDDSLFVVDRHSGVVRVGREIEEEDLVERKKMMNISVSDGLQTAFGRLTIDITVSGHRSRIPRFEQSQYVVSMKESSMRSTSSALTRVRAIGGVPPLHYSLGGGMTASWPVGMDHSTGKIHLKTKIERNHNDYIIPLIAADSLGRRAFSTLTLRIVEENDHAPIFPLTQYSCSISSGAKTGESLVTISGWDEDEGDSIEYALMGDSKGLRIDERSGLISVGSESRLSKMAGSSLSLLVRVTDGGNPPHSTSVPVTLHVLSSDVPIPRFANSIYRFNVAEDASVGFLVGRVQQIASDVGEIRYEMQPSSASLPFTVDKSGKILVQALLDREKQSSYRFVLVAHAAGGAHSITTISIHLDDVNDNAPLFRGSYEGMSVREDAPMGTSIGVFSATDEDESSSGKISFSLVESSSHTEVSMDVSSGWLTVASSLDREIIPEYSLTARVTDQGGKYTDLPFILKIEDVNDNPPVFDEKNYTIRIDPSILADSQTIGRVTVKDIDLPPNNITRLYIIKGNEDGLFSIDNSGRITVAERGTAGLIAAGPNSMDLEVLAHDGVHSRTAIVTIISIPSVSTTVECPTEVTVVRVKEDAEVGYRLELSSPSLKKASYSIIPSSLDSKIPFVIDEDEGIVTTSGKLDREKRSEYSFTRRMTSSGLECEENIMVEVEDVNDNAPVFGKDLYEVGVKENEMASESERIFLVRVEARDEDGGEKGRVTYALAPHPDNGPFRVDGDTGVITLIQSLDREKKDLYLLTVVATDGGEPKRSAKASVKISVADMNDNAPEFERKEYATRIMESESVGYEMLTVKAVGGDEGESVKYALVEGHAHNEYVEIGESNGILKLRSPVDYEKEKSLIVRVRATDSGSPPLSTETTVLIEIMDENDNLPQFEKEKYDVSVNEDEKEGAVIAKVRATDVDSLHFGTVEYSIEERMEGEEKGGTRKGKEEKKRLPFEIGRESGEMRLSGKIDYEKTTDYHFDIRATDGGGRHSVVGVSVKVEDVNDNEPVFGECNLTAIAQKSVETGHVLLTLSVSDVDSKKNGGPPFKMEIIGEGSEAVSIDDRMNVITTSKLEKVEKERLQLIVRATDQGGKSSECPLIIDVKEESTHPPKAKPLSIKLITLYGEYAGGDIGWVEGMDEDKEDSVRYALVEESIRSPGGKAHQFRVDAEIGSLWASPGIPPGVHSMNVSVTDGKFYAYAPVHIEVIEISESAIDHTMVVRVESTVAEFYARHKKAFKATVANALNIGEEQIRILSVVEKAGVQVHRQTRSISPKVVDVAFIAYRRAKPTSGLMSPKQFYQRASLKGETGLKMPFSVQTDLCGVKSCRGGECRDEVAFSDGSPRKYTIVDEEEEGVTSSLVVPPFHRRRSCKCPQGKGGVECEEEVNGCARSACSRHEMCIPQLSGVAARVECVCPPTTTGDNCALKDQGATPTIHVEKHAFFEVDLPSSLDQSMDLSIEFRTTTRDGYLMYAEGESGDHHGLQIKSGAVAYSWESGRGVTSVESTIEVADGNWHRVWVTRNGRSVEMRVDGGAKIMGEAPAGGSVVNLWRWSRVLVIGAKVKFNSSDPSLFERSRGLSACIRRMELDGAPLVLTSNGLRLFAAKLGCRELAVSPCYGANATAVCKNEGRCIPTAEGSFTCECSSARFSGLDCSVDGDPCGLHTGDSFCPVGITCIPFEERPQCQCPLGHEGEKCEKRVRDFVARPNPCLPNPCGSGTCLDMSSIPSHIGNAHYICRCGESFKNSACDEEGVAAFVSVYSKEIVVGVVAMLIVALVAVVIYKFCRYRSDKKDSLIYDDHVYTPHGVNPNLGGGGLPSTGHSTLMQPPPPLPPRINRNGRPTIEVRPYAADERVGSSKGDSGESLNGSFPKPRKTIHRGSESRGSDHFDMSRSIDGDSSAMRDLEALRRIGLPLPDDHLMGGREPPPPLHRRVRGRDGVSRGDALMEERLPLGDDWDAARNTPMSRIDHAVKNEQERRKRQAAGGERGGMRVEMNGKGKIAVADTLLSPVENDPEYMTMRPRGIPQGKSGREKGGGGGSGESQKRPLLAAAEEDEMSEETPLSHPPPLPAHGEKGGEEEEDDTMWQSRVYDDPHYDSSQVYKKSEATSNLMGEDATDDEEAPPLPTEAPPIEG</sequence>
<keyword evidence="3 16" id="KW-0812">Transmembrane</keyword>
<dbReference type="PROSITE" id="PS50268">
    <property type="entry name" value="CADHERIN_2"/>
    <property type="match status" value="27"/>
</dbReference>
<keyword evidence="5" id="KW-0677">Repeat</keyword>
<dbReference type="CDD" id="cd00054">
    <property type="entry name" value="EGF_CA"/>
    <property type="match status" value="2"/>
</dbReference>
<evidence type="ECO:0000256" key="16">
    <source>
        <dbReference type="SAM" id="Phobius"/>
    </source>
</evidence>
<dbReference type="GO" id="GO:0016342">
    <property type="term" value="C:catenin complex"/>
    <property type="evidence" value="ECO:0007669"/>
    <property type="project" value="TreeGrafter"/>
</dbReference>
<keyword evidence="8 16" id="KW-1133">Transmembrane helix</keyword>
<feature type="domain" description="Cadherin" evidence="19">
    <location>
        <begin position="2754"/>
        <end position="2862"/>
    </location>
</feature>
<feature type="domain" description="Cadherin" evidence="19">
    <location>
        <begin position="1413"/>
        <end position="1524"/>
    </location>
</feature>
<evidence type="ECO:0000256" key="4">
    <source>
        <dbReference type="ARBA" id="ARBA00022729"/>
    </source>
</evidence>
<feature type="domain" description="Cadherin" evidence="19">
    <location>
        <begin position="681"/>
        <end position="781"/>
    </location>
</feature>
<feature type="domain" description="Laminin G" evidence="17">
    <location>
        <begin position="3506"/>
        <end position="3682"/>
    </location>
</feature>
<dbReference type="InterPro" id="IPR020894">
    <property type="entry name" value="Cadherin_CS"/>
</dbReference>
<feature type="domain" description="EGF-like" evidence="18">
    <location>
        <begin position="3459"/>
        <end position="3499"/>
    </location>
</feature>
<dbReference type="FunFam" id="2.60.40.60:FF:000092">
    <property type="entry name" value="Protocadherin 8"/>
    <property type="match status" value="1"/>
</dbReference>
<dbReference type="Gene3D" id="2.60.40.60">
    <property type="entry name" value="Cadherins"/>
    <property type="match status" value="29"/>
</dbReference>
<feature type="domain" description="Cadherin" evidence="19">
    <location>
        <begin position="2035"/>
        <end position="2143"/>
    </location>
</feature>
<dbReference type="SMART" id="SM00181">
    <property type="entry name" value="EGF"/>
    <property type="match status" value="5"/>
</dbReference>
<dbReference type="GO" id="GO:0045296">
    <property type="term" value="F:cadherin binding"/>
    <property type="evidence" value="ECO:0007669"/>
    <property type="project" value="TreeGrafter"/>
</dbReference>
<feature type="disulfide bond" evidence="13">
    <location>
        <begin position="3489"/>
        <end position="3498"/>
    </location>
</feature>
<evidence type="ECO:0000313" key="20">
    <source>
        <dbReference type="EMBL" id="GMR42111.1"/>
    </source>
</evidence>
<evidence type="ECO:0000256" key="8">
    <source>
        <dbReference type="ARBA" id="ARBA00022989"/>
    </source>
</evidence>
<dbReference type="InterPro" id="IPR039808">
    <property type="entry name" value="Cadherin"/>
</dbReference>
<feature type="domain" description="Cadherin" evidence="19">
    <location>
        <begin position="1103"/>
        <end position="1204"/>
    </location>
</feature>